<evidence type="ECO:0000259" key="4">
    <source>
        <dbReference type="PROSITE" id="PS50222"/>
    </source>
</evidence>
<dbReference type="Proteomes" id="UP001064896">
    <property type="component" value="Chromosome"/>
</dbReference>
<evidence type="ECO:0000313" key="5">
    <source>
        <dbReference type="EMBL" id="BCD88229.1"/>
    </source>
</evidence>
<feature type="region of interest" description="Disordered" evidence="3">
    <location>
        <begin position="18"/>
        <end position="43"/>
    </location>
</feature>
<evidence type="ECO:0000256" key="2">
    <source>
        <dbReference type="ARBA" id="ARBA00022638"/>
    </source>
</evidence>
<keyword evidence="6" id="KW-1185">Reference proteome</keyword>
<dbReference type="RefSeq" id="WP_265168367.1">
    <property type="nucleotide sequence ID" value="NZ_AP023081.1"/>
</dbReference>
<protein>
    <recommendedName>
        <fullName evidence="4">EF-hand domain-containing protein</fullName>
    </recommendedName>
</protein>
<reference evidence="5" key="1">
    <citation type="submission" date="2020-05" db="EMBL/GenBank/DDBJ databases">
        <title>Complete genome sequence of Pseudomonas sp. Sm006.</title>
        <authorList>
            <person name="Takeuchi K."/>
            <person name="Someya N."/>
        </authorList>
    </citation>
    <scope>NUCLEOTIDE SEQUENCE</scope>
    <source>
        <strain evidence="5">Sm006</strain>
    </source>
</reference>
<dbReference type="EMBL" id="AP023081">
    <property type="protein sequence ID" value="BCD88229.1"/>
    <property type="molecule type" value="Genomic_DNA"/>
</dbReference>
<keyword evidence="2" id="KW-0081">Bacteriolytic enzyme</keyword>
<evidence type="ECO:0000256" key="3">
    <source>
        <dbReference type="SAM" id="MobiDB-lite"/>
    </source>
</evidence>
<dbReference type="PROSITE" id="PS00018">
    <property type="entry name" value="EF_HAND_1"/>
    <property type="match status" value="1"/>
</dbReference>
<proteinExistence type="predicted"/>
<feature type="domain" description="EF-hand" evidence="4">
    <location>
        <begin position="553"/>
        <end position="588"/>
    </location>
</feature>
<name>A0ABN6BWN9_9PSED</name>
<keyword evidence="1" id="KW-0929">Antimicrobial</keyword>
<dbReference type="PROSITE" id="PS50222">
    <property type="entry name" value="EF_HAND_2"/>
    <property type="match status" value="1"/>
</dbReference>
<gene>
    <name evidence="5" type="ORF">PSm6_46360</name>
</gene>
<evidence type="ECO:0000256" key="1">
    <source>
        <dbReference type="ARBA" id="ARBA00022529"/>
    </source>
</evidence>
<evidence type="ECO:0000313" key="6">
    <source>
        <dbReference type="Proteomes" id="UP001064896"/>
    </source>
</evidence>
<sequence>MLIDLFYAMKDEYRLWREGPPAPPVQRPSPPPPAPPLESPPLNDLPAVKNWSHPFGDTSSVFQQLATLAKAQSGYFPLGRNGLWHGGVHFDSGTAGTAGPQGQSFVRCLADGEVIAYRIPEQTPKTTFFPAPGVIMKAPFATGFVLVCHRLEAPKIEGVADTPPSLIFYSLYMHLADWASYLADPDKPRPAFWPESNQYRVKTDTDFSPVRAGERGLNLRHAPTQGKTIGFLPQGTAITVSGEGAYRKVEGIKGPVKLQNPDGTLQGYVGFSALLDLGGGAYRVNTTRDALRVRPTPDTSRDKIFELPSGTEITISGEGDFRKLESVVQYVHLASLEGERVPERGKVVVLDRPRPIKAGDLIGHLGPYQESNEEAPQERLHLEVFACENVEAFFARSRQWADQMPEKARTWLKLEKGTTVVVHQPGHSHSAPPNLGDPHVASGAKLLIPRTELDGLSADRKITVPATETSKARNWYRLDDLLIDAAGKDIPMGWICDEIGVTPWVNPWSWDGYEVIYNDDPPQNALAHFLLNMGDYFDGKEMEQWKPLADASDKGPVRERLFEIIDADRDGKITTDEIQKALKVPAYAQSISQLVIHYESEWFYQQRKWDALDKVLGHTGSTPILNWVAEKERIKELSWWEEVSVLGYLPNDAVLSFLNPIGILIGLSGAIGADDVSWLIVPRGQLTFDVEGNDVENERNYLHKYFSRIAHWPGGESGVTIGRGYDLGQRPFPEMDLGGVGIQEPLFSWLLGAKGLRGESAKAYLERAPENIKKQAITREQQYKLFLLVYDFMRKEVIRISGSSFNVNNYGILNWEAVDSKIQDVVVDLIYRGDYTPEKRAVMQRYFVDSDILGMRKVMSGIENWYGVPSDRYMRRREYLN</sequence>
<dbReference type="InterPro" id="IPR018247">
    <property type="entry name" value="EF_Hand_1_Ca_BS"/>
</dbReference>
<feature type="compositionally biased region" description="Pro residues" evidence="3">
    <location>
        <begin position="20"/>
        <end position="39"/>
    </location>
</feature>
<accession>A0ABN6BWN9</accession>
<organism evidence="5 6">
    <name type="scientific">Pseudomonas solani</name>
    <dbReference type="NCBI Taxonomy" id="2731552"/>
    <lineage>
        <taxon>Bacteria</taxon>
        <taxon>Pseudomonadati</taxon>
        <taxon>Pseudomonadota</taxon>
        <taxon>Gammaproteobacteria</taxon>
        <taxon>Pseudomonadales</taxon>
        <taxon>Pseudomonadaceae</taxon>
        <taxon>Pseudomonas</taxon>
    </lineage>
</organism>
<dbReference type="InterPro" id="IPR002048">
    <property type="entry name" value="EF_hand_dom"/>
</dbReference>
<dbReference type="InterPro" id="IPR023347">
    <property type="entry name" value="Lysozyme_dom_sf"/>
</dbReference>
<dbReference type="Gene3D" id="1.10.530.40">
    <property type="match status" value="1"/>
</dbReference>